<evidence type="ECO:0000313" key="2">
    <source>
        <dbReference type="Proteomes" id="UP000283832"/>
    </source>
</evidence>
<accession>A0A418N100</accession>
<organism evidence="1 2">
    <name type="scientific">Micromonospora radicis</name>
    <dbReference type="NCBI Taxonomy" id="1894971"/>
    <lineage>
        <taxon>Bacteria</taxon>
        <taxon>Bacillati</taxon>
        <taxon>Actinomycetota</taxon>
        <taxon>Actinomycetes</taxon>
        <taxon>Micromonosporales</taxon>
        <taxon>Micromonosporaceae</taxon>
        <taxon>Micromonospora</taxon>
    </lineage>
</organism>
<comment type="caution">
    <text evidence="1">The sequence shown here is derived from an EMBL/GenBank/DDBJ whole genome shotgun (WGS) entry which is preliminary data.</text>
</comment>
<gene>
    <name evidence="1" type="ORF">D2L64_04250</name>
</gene>
<keyword evidence="2" id="KW-1185">Reference proteome</keyword>
<dbReference type="Proteomes" id="UP000283832">
    <property type="component" value="Unassembled WGS sequence"/>
</dbReference>
<dbReference type="EMBL" id="QXEC01000002">
    <property type="protein sequence ID" value="RIV40816.1"/>
    <property type="molecule type" value="Genomic_DNA"/>
</dbReference>
<proteinExistence type="predicted"/>
<reference evidence="1 2" key="1">
    <citation type="submission" date="2018-08" db="EMBL/GenBank/DDBJ databases">
        <title>Jishengella sp. nov., isolated from a root of Azadirachta indica A. Juss. var. siamensis Valenton.</title>
        <authorList>
            <person name="Kuncharoen N."/>
            <person name="Tanasupawat S."/>
            <person name="Kudo T."/>
            <person name="Ohkuma M."/>
        </authorList>
    </citation>
    <scope>NUCLEOTIDE SEQUENCE [LARGE SCALE GENOMIC DNA]</scope>
    <source>
        <strain evidence="1 2">AZ1-13</strain>
    </source>
</reference>
<evidence type="ECO:0000313" key="1">
    <source>
        <dbReference type="EMBL" id="RIV40816.1"/>
    </source>
</evidence>
<sequence length="60" mass="6424">MAGGFVHHIPILTAGMMDGADVTFTLAALHRTGCRVEMEFWHGEAESCCPLSPPQPGEGR</sequence>
<name>A0A418N100_9ACTN</name>
<protein>
    <submittedName>
        <fullName evidence="1">Uncharacterized protein</fullName>
    </submittedName>
</protein>
<dbReference type="AlphaFoldDB" id="A0A418N100"/>